<feature type="transmembrane region" description="Helical" evidence="1">
    <location>
        <begin position="113"/>
        <end position="132"/>
    </location>
</feature>
<dbReference type="EMBL" id="JABFCZ010000022">
    <property type="protein sequence ID" value="MBD1548376.1"/>
    <property type="molecule type" value="Genomic_DNA"/>
</dbReference>
<feature type="transmembrane region" description="Helical" evidence="1">
    <location>
        <begin position="20"/>
        <end position="41"/>
    </location>
</feature>
<feature type="transmembrane region" description="Helical" evidence="1">
    <location>
        <begin position="139"/>
        <end position="158"/>
    </location>
</feature>
<feature type="transmembrane region" description="Helical" evidence="1">
    <location>
        <begin position="193"/>
        <end position="214"/>
    </location>
</feature>
<dbReference type="InterPro" id="IPR037185">
    <property type="entry name" value="EmrE-like"/>
</dbReference>
<dbReference type="SUPFAM" id="SSF103481">
    <property type="entry name" value="Multidrug resistance efflux transporter EmrE"/>
    <property type="match status" value="2"/>
</dbReference>
<dbReference type="PANTHER" id="PTHR22911:SF103">
    <property type="entry name" value="BLR2811 PROTEIN"/>
    <property type="match status" value="1"/>
</dbReference>
<dbReference type="RefSeq" id="WP_190293069.1">
    <property type="nucleotide sequence ID" value="NZ_JABFCZ010000022.1"/>
</dbReference>
<feature type="transmembrane region" description="Helical" evidence="1">
    <location>
        <begin position="220"/>
        <end position="240"/>
    </location>
</feature>
<proteinExistence type="predicted"/>
<evidence type="ECO:0000313" key="4">
    <source>
        <dbReference type="Proteomes" id="UP000598467"/>
    </source>
</evidence>
<feature type="transmembrane region" description="Helical" evidence="1">
    <location>
        <begin position="84"/>
        <end position="107"/>
    </location>
</feature>
<protein>
    <submittedName>
        <fullName evidence="3">DMT family transporter</fullName>
    </submittedName>
</protein>
<feature type="transmembrane region" description="Helical" evidence="1">
    <location>
        <begin position="252"/>
        <end position="271"/>
    </location>
</feature>
<reference evidence="3" key="1">
    <citation type="submission" date="2020-05" db="EMBL/GenBank/DDBJ databases">
        <title>Identification of trans-AT polyketide cluster in two marine bacteria, producers of a novel glutaramide-containing polyketide sesbanimide D and analogs.</title>
        <authorList>
            <person name="Kacar D."/>
            <person name="Rodriguez P."/>
            <person name="Canedo L."/>
            <person name="Gonzalez E."/>
            <person name="Galan B."/>
            <person name="De La Calle F."/>
            <person name="Garcia J.L."/>
        </authorList>
    </citation>
    <scope>NUCLEOTIDE SEQUENCE</scope>
    <source>
        <strain evidence="3">PHM038</strain>
    </source>
</reference>
<feature type="domain" description="EamA" evidence="2">
    <location>
        <begin position="163"/>
        <end position="293"/>
    </location>
</feature>
<dbReference type="PANTHER" id="PTHR22911">
    <property type="entry name" value="ACYL-MALONYL CONDENSING ENZYME-RELATED"/>
    <property type="match status" value="1"/>
</dbReference>
<keyword evidence="1" id="KW-0812">Transmembrane</keyword>
<dbReference type="AlphaFoldDB" id="A0A926S786"/>
<keyword evidence="1" id="KW-0472">Membrane</keyword>
<gene>
    <name evidence="3" type="ORF">HK439_19095</name>
</gene>
<feature type="domain" description="EamA" evidence="2">
    <location>
        <begin position="22"/>
        <end position="154"/>
    </location>
</feature>
<feature type="transmembrane region" description="Helical" evidence="1">
    <location>
        <begin position="277"/>
        <end position="295"/>
    </location>
</feature>
<sequence>MNTGNTDALSKGDQGSSRAVLIGIGLIVLACLCFAILDATAKYLGQTMPALQIVWVRFASHVVIALFMFRIWRNPGFLRTGRPVLQIVRALCLLSTTICNFMAVRYLQLAETISILFAAPFLVTAIAGPLLGEWAGARRWAAIIVGFIGVLIVTQPGFGGMHWAAIYSVGAMFFYALYALMTRMLAVTDSPAGMLIISGLVAAIAMTPSGLSVWTPPVDLLHWVLLLTTGFWGGLGHWFFILAHRTAPAPMLAPFIYTQIVWMIALGYLIFGDIPTVSTFVGASVVVASGLYILYREQIRKVPPVTVDAR</sequence>
<comment type="caution">
    <text evidence="3">The sequence shown here is derived from an EMBL/GenBank/DDBJ whole genome shotgun (WGS) entry which is preliminary data.</text>
</comment>
<evidence type="ECO:0000259" key="2">
    <source>
        <dbReference type="Pfam" id="PF00892"/>
    </source>
</evidence>
<accession>A0A926S786</accession>
<name>A0A926S786_9HYPH</name>
<dbReference type="InterPro" id="IPR000620">
    <property type="entry name" value="EamA_dom"/>
</dbReference>
<dbReference type="GO" id="GO:0016020">
    <property type="term" value="C:membrane"/>
    <property type="evidence" value="ECO:0007669"/>
    <property type="project" value="InterPro"/>
</dbReference>
<feature type="transmembrane region" description="Helical" evidence="1">
    <location>
        <begin position="53"/>
        <end position="72"/>
    </location>
</feature>
<evidence type="ECO:0000313" key="3">
    <source>
        <dbReference type="EMBL" id="MBD1548376.1"/>
    </source>
</evidence>
<dbReference type="Pfam" id="PF00892">
    <property type="entry name" value="EamA"/>
    <property type="match status" value="2"/>
</dbReference>
<organism evidence="3 4">
    <name type="scientific">Roseibium aggregatum</name>
    <dbReference type="NCBI Taxonomy" id="187304"/>
    <lineage>
        <taxon>Bacteria</taxon>
        <taxon>Pseudomonadati</taxon>
        <taxon>Pseudomonadota</taxon>
        <taxon>Alphaproteobacteria</taxon>
        <taxon>Hyphomicrobiales</taxon>
        <taxon>Stappiaceae</taxon>
        <taxon>Roseibium</taxon>
    </lineage>
</organism>
<keyword evidence="1" id="KW-1133">Transmembrane helix</keyword>
<feature type="transmembrane region" description="Helical" evidence="1">
    <location>
        <begin position="164"/>
        <end position="181"/>
    </location>
</feature>
<evidence type="ECO:0000256" key="1">
    <source>
        <dbReference type="SAM" id="Phobius"/>
    </source>
</evidence>
<dbReference type="Proteomes" id="UP000598467">
    <property type="component" value="Unassembled WGS sequence"/>
</dbReference>